<feature type="compositionally biased region" description="Basic and acidic residues" evidence="1">
    <location>
        <begin position="45"/>
        <end position="54"/>
    </location>
</feature>
<feature type="compositionally biased region" description="Basic residues" evidence="1">
    <location>
        <begin position="136"/>
        <end position="145"/>
    </location>
</feature>
<gene>
    <name evidence="2" type="ORF">K227x_58630</name>
</gene>
<proteinExistence type="predicted"/>
<name>A0A517NJY0_9BACT</name>
<sequence length="170" mass="18876">MHRSETMLEQAAARRPFSLAGRMPAGSSAGCRPRATTAQASSALERSDSDDRKSSQSSARCRHAGRRAHSPKARRPGWSPHEPARWHGCRPAKAAWSEERAGRLRRVVATKRREGAVTRDEERRPHRSARAETGRPRAKPTRSHGWRSVGAANRGRMPIKTGGRMPYTAQ</sequence>
<dbReference type="EMBL" id="CP036525">
    <property type="protein sequence ID" value="QDT07436.1"/>
    <property type="molecule type" value="Genomic_DNA"/>
</dbReference>
<dbReference type="KEGG" id="rlc:K227x_58630"/>
<feature type="compositionally biased region" description="Basic and acidic residues" evidence="1">
    <location>
        <begin position="111"/>
        <end position="135"/>
    </location>
</feature>
<protein>
    <submittedName>
        <fullName evidence="2">Uncharacterized protein</fullName>
    </submittedName>
</protein>
<accession>A0A517NJY0</accession>
<feature type="compositionally biased region" description="Basic residues" evidence="1">
    <location>
        <begin position="60"/>
        <end position="75"/>
    </location>
</feature>
<dbReference type="AlphaFoldDB" id="A0A517NJY0"/>
<organism evidence="2 3">
    <name type="scientific">Rubripirellula lacrimiformis</name>
    <dbReference type="NCBI Taxonomy" id="1930273"/>
    <lineage>
        <taxon>Bacteria</taxon>
        <taxon>Pseudomonadati</taxon>
        <taxon>Planctomycetota</taxon>
        <taxon>Planctomycetia</taxon>
        <taxon>Pirellulales</taxon>
        <taxon>Pirellulaceae</taxon>
        <taxon>Rubripirellula</taxon>
    </lineage>
</organism>
<evidence type="ECO:0000256" key="1">
    <source>
        <dbReference type="SAM" id="MobiDB-lite"/>
    </source>
</evidence>
<feature type="region of interest" description="Disordered" evidence="1">
    <location>
        <begin position="1"/>
        <end position="170"/>
    </location>
</feature>
<keyword evidence="3" id="KW-1185">Reference proteome</keyword>
<reference evidence="2 3" key="1">
    <citation type="submission" date="2019-02" db="EMBL/GenBank/DDBJ databases">
        <title>Deep-cultivation of Planctomycetes and their phenomic and genomic characterization uncovers novel biology.</title>
        <authorList>
            <person name="Wiegand S."/>
            <person name="Jogler M."/>
            <person name="Boedeker C."/>
            <person name="Pinto D."/>
            <person name="Vollmers J."/>
            <person name="Rivas-Marin E."/>
            <person name="Kohn T."/>
            <person name="Peeters S.H."/>
            <person name="Heuer A."/>
            <person name="Rast P."/>
            <person name="Oberbeckmann S."/>
            <person name="Bunk B."/>
            <person name="Jeske O."/>
            <person name="Meyerdierks A."/>
            <person name="Storesund J.E."/>
            <person name="Kallscheuer N."/>
            <person name="Luecker S."/>
            <person name="Lage O.M."/>
            <person name="Pohl T."/>
            <person name="Merkel B.J."/>
            <person name="Hornburger P."/>
            <person name="Mueller R.-W."/>
            <person name="Bruemmer F."/>
            <person name="Labrenz M."/>
            <person name="Spormann A.M."/>
            <person name="Op den Camp H."/>
            <person name="Overmann J."/>
            <person name="Amann R."/>
            <person name="Jetten M.S.M."/>
            <person name="Mascher T."/>
            <person name="Medema M.H."/>
            <person name="Devos D.P."/>
            <person name="Kaster A.-K."/>
            <person name="Ovreas L."/>
            <person name="Rohde M."/>
            <person name="Galperin M.Y."/>
            <person name="Jogler C."/>
        </authorList>
    </citation>
    <scope>NUCLEOTIDE SEQUENCE [LARGE SCALE GENOMIC DNA]</scope>
    <source>
        <strain evidence="2 3">K22_7</strain>
    </source>
</reference>
<dbReference type="Proteomes" id="UP000318538">
    <property type="component" value="Chromosome"/>
</dbReference>
<evidence type="ECO:0000313" key="3">
    <source>
        <dbReference type="Proteomes" id="UP000318538"/>
    </source>
</evidence>
<evidence type="ECO:0000313" key="2">
    <source>
        <dbReference type="EMBL" id="QDT07436.1"/>
    </source>
</evidence>